<reference evidence="3" key="1">
    <citation type="journal article" date="2019" name="Int. J. Syst. Evol. Microbiol.">
        <title>The Global Catalogue of Microorganisms (GCM) 10K type strain sequencing project: providing services to taxonomists for standard genome sequencing and annotation.</title>
        <authorList>
            <consortium name="The Broad Institute Genomics Platform"/>
            <consortium name="The Broad Institute Genome Sequencing Center for Infectious Disease"/>
            <person name="Wu L."/>
            <person name="Ma J."/>
        </authorList>
    </citation>
    <scope>NUCLEOTIDE SEQUENCE [LARGE SCALE GENOMIC DNA]</scope>
    <source>
        <strain evidence="3">PCU 280</strain>
    </source>
</reference>
<gene>
    <name evidence="2" type="ORF">ACFP56_07905</name>
</gene>
<keyword evidence="1" id="KW-0812">Transmembrane</keyword>
<accession>A0ABW1V1C1</accession>
<proteinExistence type="predicted"/>
<keyword evidence="3" id="KW-1185">Reference proteome</keyword>
<keyword evidence="1" id="KW-1133">Transmembrane helix</keyword>
<dbReference type="EMBL" id="JBHSTE010000002">
    <property type="protein sequence ID" value="MFC6332547.1"/>
    <property type="molecule type" value="Genomic_DNA"/>
</dbReference>
<evidence type="ECO:0000313" key="2">
    <source>
        <dbReference type="EMBL" id="MFC6332547.1"/>
    </source>
</evidence>
<sequence length="81" mass="8597">MNKTGTQGPALPLSIMLVASLGAIMYIAQGGQSLWATLRGKLAGTACSWAYEQSSGISWSEPYQAAQQYLLQFRKIKSGGG</sequence>
<comment type="caution">
    <text evidence="2">The sequence shown here is derived from an EMBL/GenBank/DDBJ whole genome shotgun (WGS) entry which is preliminary data.</text>
</comment>
<name>A0ABW1V1C1_9BACL</name>
<dbReference type="RefSeq" id="WP_379233025.1">
    <property type="nucleotide sequence ID" value="NZ_JBHSTE010000002.1"/>
</dbReference>
<feature type="transmembrane region" description="Helical" evidence="1">
    <location>
        <begin position="12"/>
        <end position="29"/>
    </location>
</feature>
<protein>
    <submittedName>
        <fullName evidence="2">Uncharacterized protein</fullName>
    </submittedName>
</protein>
<evidence type="ECO:0000313" key="3">
    <source>
        <dbReference type="Proteomes" id="UP001596233"/>
    </source>
</evidence>
<evidence type="ECO:0000256" key="1">
    <source>
        <dbReference type="SAM" id="Phobius"/>
    </source>
</evidence>
<dbReference type="Proteomes" id="UP001596233">
    <property type="component" value="Unassembled WGS sequence"/>
</dbReference>
<keyword evidence="1" id="KW-0472">Membrane</keyword>
<organism evidence="2 3">
    <name type="scientific">Paenibacillus septentrionalis</name>
    <dbReference type="NCBI Taxonomy" id="429342"/>
    <lineage>
        <taxon>Bacteria</taxon>
        <taxon>Bacillati</taxon>
        <taxon>Bacillota</taxon>
        <taxon>Bacilli</taxon>
        <taxon>Bacillales</taxon>
        <taxon>Paenibacillaceae</taxon>
        <taxon>Paenibacillus</taxon>
    </lineage>
</organism>